<accession>A0A0D6ZA72</accession>
<dbReference type="InterPro" id="IPR024623">
    <property type="entry name" value="YtxH"/>
</dbReference>
<dbReference type="PATRIC" id="fig|285983.3.peg.907"/>
<keyword evidence="2" id="KW-0472">Membrane</keyword>
<keyword evidence="4" id="KW-1185">Reference proteome</keyword>
<comment type="caution">
    <text evidence="3">The sequence shown here is derived from an EMBL/GenBank/DDBJ whole genome shotgun (WGS) entry which is preliminary data.</text>
</comment>
<sequence length="122" mass="13412">MKAKSVLMGMVIGGVAAGIATLLTAPKSGYETRRTLKANKDEYIGSLKDIKDSVMELKNTVATASKEGKASIQTFVTDVKTALWEWKLETEENKMALQEDIKELEESISELESELAAKTEEK</sequence>
<keyword evidence="1" id="KW-0175">Coiled coil</keyword>
<feature type="transmembrane region" description="Helical" evidence="2">
    <location>
        <begin position="6"/>
        <end position="25"/>
    </location>
</feature>
<dbReference type="RefSeq" id="WP_044393849.1">
    <property type="nucleotide sequence ID" value="NZ_JXIQ01000088.1"/>
</dbReference>
<evidence type="ECO:0000313" key="4">
    <source>
        <dbReference type="Proteomes" id="UP000032512"/>
    </source>
</evidence>
<evidence type="ECO:0000256" key="2">
    <source>
        <dbReference type="SAM" id="Phobius"/>
    </source>
</evidence>
<evidence type="ECO:0008006" key="5">
    <source>
        <dbReference type="Google" id="ProtNLM"/>
    </source>
</evidence>
<evidence type="ECO:0000256" key="1">
    <source>
        <dbReference type="SAM" id="Coils"/>
    </source>
</evidence>
<gene>
    <name evidence="3" type="ORF">UB32_11260</name>
</gene>
<feature type="coiled-coil region" evidence="1">
    <location>
        <begin position="47"/>
        <end position="121"/>
    </location>
</feature>
<dbReference type="EMBL" id="JXIQ01000088">
    <property type="protein sequence ID" value="KIY21936.1"/>
    <property type="molecule type" value="Genomic_DNA"/>
</dbReference>
<dbReference type="PANTHER" id="PTHR35792:SF3">
    <property type="entry name" value="IG HYPOTHETICAL 17707"/>
    <property type="match status" value="1"/>
</dbReference>
<evidence type="ECO:0000313" key="3">
    <source>
        <dbReference type="EMBL" id="KIY21936.1"/>
    </source>
</evidence>
<dbReference type="OrthoDB" id="2989636at2"/>
<reference evidence="3 4" key="1">
    <citation type="submission" date="2015-01" db="EMBL/GenBank/DDBJ databases">
        <title>Draft genome sequences of the supercritical CO2 tolerant bacteria Bacillus subterraneus MITOT1 and Bacillus cereus MIT0214.</title>
        <authorList>
            <person name="Peet K.C."/>
            <person name="Thompson J.R."/>
        </authorList>
    </citation>
    <scope>NUCLEOTIDE SEQUENCE [LARGE SCALE GENOMIC DNA]</scope>
    <source>
        <strain evidence="3 4">MITOT1</strain>
    </source>
</reference>
<protein>
    <recommendedName>
        <fullName evidence="5">YtxH domain-containing protein</fullName>
    </recommendedName>
</protein>
<name>A0A0D6ZA72_9BACI</name>
<dbReference type="Pfam" id="PF12732">
    <property type="entry name" value="YtxH"/>
    <property type="match status" value="1"/>
</dbReference>
<organism evidence="3 4">
    <name type="scientific">Mesobacillus subterraneus</name>
    <dbReference type="NCBI Taxonomy" id="285983"/>
    <lineage>
        <taxon>Bacteria</taxon>
        <taxon>Bacillati</taxon>
        <taxon>Bacillota</taxon>
        <taxon>Bacilli</taxon>
        <taxon>Bacillales</taxon>
        <taxon>Bacillaceae</taxon>
        <taxon>Mesobacillus</taxon>
    </lineage>
</organism>
<dbReference type="PANTHER" id="PTHR35792">
    <property type="entry name" value="GENERAL STRESS PROTEIN"/>
    <property type="match status" value="1"/>
</dbReference>
<keyword evidence="2" id="KW-1133">Transmembrane helix</keyword>
<proteinExistence type="predicted"/>
<dbReference type="AlphaFoldDB" id="A0A0D6ZA72"/>
<dbReference type="InterPro" id="IPR052928">
    <property type="entry name" value="Desiccation-related_membrane"/>
</dbReference>
<dbReference type="Proteomes" id="UP000032512">
    <property type="component" value="Unassembled WGS sequence"/>
</dbReference>
<keyword evidence="2" id="KW-0812">Transmembrane</keyword>